<reference evidence="12" key="2">
    <citation type="submission" date="2015-01" db="EMBL/GenBank/DDBJ databases">
        <title>Evolutionary Origins and Diversification of the Mycorrhizal Mutualists.</title>
        <authorList>
            <consortium name="DOE Joint Genome Institute"/>
            <consortium name="Mycorrhizal Genomics Consortium"/>
            <person name="Kohler A."/>
            <person name="Kuo A."/>
            <person name="Nagy L.G."/>
            <person name="Floudas D."/>
            <person name="Copeland A."/>
            <person name="Barry K.W."/>
            <person name="Cichocki N."/>
            <person name="Veneault-Fourrey C."/>
            <person name="LaButti K."/>
            <person name="Lindquist E.A."/>
            <person name="Lipzen A."/>
            <person name="Lundell T."/>
            <person name="Morin E."/>
            <person name="Murat C."/>
            <person name="Riley R."/>
            <person name="Ohm R."/>
            <person name="Sun H."/>
            <person name="Tunlid A."/>
            <person name="Henrissat B."/>
            <person name="Grigoriev I.V."/>
            <person name="Hibbett D.S."/>
            <person name="Martin F."/>
        </authorList>
    </citation>
    <scope>NUCLEOTIDE SEQUENCE [LARGE SCALE GENOMIC DNA]</scope>
    <source>
        <strain evidence="12">F 1598</strain>
    </source>
</reference>
<keyword evidence="6 10" id="KW-0378">Hydrolase</keyword>
<dbReference type="EC" id="3.2.1.132" evidence="10"/>
<comment type="subcellular location">
    <subcellularLocation>
        <location evidence="2 10">Secreted</location>
    </subcellularLocation>
</comment>
<dbReference type="OrthoDB" id="4756206at2759"/>
<dbReference type="EMBL" id="KN832971">
    <property type="protein sequence ID" value="KIM91630.1"/>
    <property type="molecule type" value="Genomic_DNA"/>
</dbReference>
<dbReference type="InParanoid" id="A0A0C3G5Y9"/>
<organism evidence="11 12">
    <name type="scientific">Piloderma croceum (strain F 1598)</name>
    <dbReference type="NCBI Taxonomy" id="765440"/>
    <lineage>
        <taxon>Eukaryota</taxon>
        <taxon>Fungi</taxon>
        <taxon>Dikarya</taxon>
        <taxon>Basidiomycota</taxon>
        <taxon>Agaricomycotina</taxon>
        <taxon>Agaricomycetes</taxon>
        <taxon>Agaricomycetidae</taxon>
        <taxon>Atheliales</taxon>
        <taxon>Atheliaceae</taxon>
        <taxon>Piloderma</taxon>
    </lineage>
</organism>
<feature type="non-terminal residue" evidence="11">
    <location>
        <position position="1"/>
    </location>
</feature>
<dbReference type="Proteomes" id="UP000054166">
    <property type="component" value="Unassembled WGS sequence"/>
</dbReference>
<evidence type="ECO:0000256" key="2">
    <source>
        <dbReference type="ARBA" id="ARBA00004613"/>
    </source>
</evidence>
<proteinExistence type="inferred from homology"/>
<keyword evidence="8 10" id="KW-0326">Glycosidase</keyword>
<keyword evidence="12" id="KW-1185">Reference proteome</keyword>
<dbReference type="GO" id="GO:0016977">
    <property type="term" value="F:chitosanase activity"/>
    <property type="evidence" value="ECO:0007669"/>
    <property type="project" value="UniProtKB-EC"/>
</dbReference>
<dbReference type="InterPro" id="IPR009939">
    <property type="entry name" value="Chitosanase_fungal"/>
</dbReference>
<comment type="catalytic activity">
    <reaction evidence="1 10">
        <text>Endohydrolysis of beta-(1-&gt;4)-linkages between D-glucosamine residues in a partly acetylated chitosan.</text>
        <dbReference type="EC" id="3.2.1.132"/>
    </reaction>
</comment>
<keyword evidence="7" id="KW-0119">Carbohydrate metabolism</keyword>
<dbReference type="AlphaFoldDB" id="A0A0C3G5Y9"/>
<keyword evidence="5" id="KW-0732">Signal</keyword>
<dbReference type="PANTHER" id="PTHR42061:SF4">
    <property type="entry name" value="ENDO-CHITOSANASE"/>
    <property type="match status" value="1"/>
</dbReference>
<comment type="function">
    <text evidence="10">Chitosanase catalyzing the endo-type cleavage of chitosan, the deacylated form of chitin. Chitosanase may be crucial in the degradation of the deacetylated portion of chitin in the fungal cell wall.</text>
</comment>
<evidence type="ECO:0000256" key="6">
    <source>
        <dbReference type="ARBA" id="ARBA00022801"/>
    </source>
</evidence>
<evidence type="ECO:0000256" key="7">
    <source>
        <dbReference type="ARBA" id="ARBA00023277"/>
    </source>
</evidence>
<sequence>AKQNNPTDGTPIADFSASAGLPVAGLAAAAKNAKKAGAKYQITQGSKTWSTIYTDWANFKSGAAYVFTADMDIDCDGIDYKCKGNGDGQKQTDYGALAAYQVPWVVVPESFVNKHSKDLPGNNLAAVICGDKMFYGIFGDSNGDSPEVIGEASWRMGTACYPDGHISGANGHGQPDVTYIIFSGKDAVLPSTDMTKNYITQFSKLKSMGDQLVSSLASNLKL</sequence>
<evidence type="ECO:0000256" key="3">
    <source>
        <dbReference type="ARBA" id="ARBA00007799"/>
    </source>
</evidence>
<protein>
    <recommendedName>
        <fullName evidence="10">Endo-chitosanase</fullName>
        <ecNumber evidence="10">3.2.1.132</ecNumber>
    </recommendedName>
</protein>
<dbReference type="Pfam" id="PF07335">
    <property type="entry name" value="Glyco_hydro_75"/>
    <property type="match status" value="1"/>
</dbReference>
<gene>
    <name evidence="11" type="ORF">PILCRDRAFT_45182</name>
</gene>
<dbReference type="PANTHER" id="PTHR42061">
    <property type="entry name" value="ENDO-CHITOSANASE"/>
    <property type="match status" value="1"/>
</dbReference>
<evidence type="ECO:0000256" key="1">
    <source>
        <dbReference type="ARBA" id="ARBA00000405"/>
    </source>
</evidence>
<evidence type="ECO:0000313" key="12">
    <source>
        <dbReference type="Proteomes" id="UP000054166"/>
    </source>
</evidence>
<dbReference type="GO" id="GO:0005576">
    <property type="term" value="C:extracellular region"/>
    <property type="evidence" value="ECO:0007669"/>
    <property type="project" value="UniProtKB-SubCell"/>
</dbReference>
<evidence type="ECO:0000256" key="5">
    <source>
        <dbReference type="ARBA" id="ARBA00022729"/>
    </source>
</evidence>
<comment type="similarity">
    <text evidence="3 10">Belongs to the glycosyl hydrolase 75 family.</text>
</comment>
<accession>A0A0C3G5Y9</accession>
<keyword evidence="9 10" id="KW-0624">Polysaccharide degradation</keyword>
<reference evidence="11 12" key="1">
    <citation type="submission" date="2014-04" db="EMBL/GenBank/DDBJ databases">
        <authorList>
            <consortium name="DOE Joint Genome Institute"/>
            <person name="Kuo A."/>
            <person name="Tarkka M."/>
            <person name="Buscot F."/>
            <person name="Kohler A."/>
            <person name="Nagy L.G."/>
            <person name="Floudas D."/>
            <person name="Copeland A."/>
            <person name="Barry K.W."/>
            <person name="Cichocki N."/>
            <person name="Veneault-Fourrey C."/>
            <person name="LaButti K."/>
            <person name="Lindquist E.A."/>
            <person name="Lipzen A."/>
            <person name="Lundell T."/>
            <person name="Morin E."/>
            <person name="Murat C."/>
            <person name="Sun H."/>
            <person name="Tunlid A."/>
            <person name="Henrissat B."/>
            <person name="Grigoriev I.V."/>
            <person name="Hibbett D.S."/>
            <person name="Martin F."/>
            <person name="Nordberg H.P."/>
            <person name="Cantor M.N."/>
            <person name="Hua S.X."/>
        </authorList>
    </citation>
    <scope>NUCLEOTIDE SEQUENCE [LARGE SCALE GENOMIC DNA]</scope>
    <source>
        <strain evidence="11 12">F 1598</strain>
    </source>
</reference>
<feature type="non-terminal residue" evidence="11">
    <location>
        <position position="222"/>
    </location>
</feature>
<dbReference type="STRING" id="765440.A0A0C3G5Y9"/>
<evidence type="ECO:0000256" key="8">
    <source>
        <dbReference type="ARBA" id="ARBA00023295"/>
    </source>
</evidence>
<name>A0A0C3G5Y9_PILCF</name>
<evidence type="ECO:0000313" key="11">
    <source>
        <dbReference type="EMBL" id="KIM91630.1"/>
    </source>
</evidence>
<dbReference type="GO" id="GO:0000272">
    <property type="term" value="P:polysaccharide catabolic process"/>
    <property type="evidence" value="ECO:0007669"/>
    <property type="project" value="UniProtKB-KW"/>
</dbReference>
<dbReference type="HOGENOM" id="CLU_041930_0_0_1"/>
<evidence type="ECO:0000256" key="9">
    <source>
        <dbReference type="ARBA" id="ARBA00023326"/>
    </source>
</evidence>
<evidence type="ECO:0000256" key="10">
    <source>
        <dbReference type="RuleBase" id="RU361208"/>
    </source>
</evidence>
<keyword evidence="4" id="KW-0964">Secreted</keyword>
<evidence type="ECO:0000256" key="4">
    <source>
        <dbReference type="ARBA" id="ARBA00022525"/>
    </source>
</evidence>